<feature type="compositionally biased region" description="Low complexity" evidence="1">
    <location>
        <begin position="158"/>
        <end position="176"/>
    </location>
</feature>
<dbReference type="Proteomes" id="UP001500822">
    <property type="component" value="Unassembled WGS sequence"/>
</dbReference>
<proteinExistence type="predicted"/>
<accession>A0ABP8ZAD3</accession>
<organism evidence="3 4">
    <name type="scientific">Gordonia alkaliphila</name>
    <dbReference type="NCBI Taxonomy" id="1053547"/>
    <lineage>
        <taxon>Bacteria</taxon>
        <taxon>Bacillati</taxon>
        <taxon>Actinomycetota</taxon>
        <taxon>Actinomycetes</taxon>
        <taxon>Mycobacteriales</taxon>
        <taxon>Gordoniaceae</taxon>
        <taxon>Gordonia</taxon>
    </lineage>
</organism>
<protein>
    <recommendedName>
        <fullName evidence="2">HTH marR-type domain-containing protein</fullName>
    </recommendedName>
</protein>
<dbReference type="EMBL" id="BAABIE010000009">
    <property type="protein sequence ID" value="GAA4750788.1"/>
    <property type="molecule type" value="Genomic_DNA"/>
</dbReference>
<sequence>MVEGRSMSDVPAGDDAEELNVGVAMFVAHRWLEDRALAAVHRAGGTDVTPAQARLLQRVDPRGTRLSELAERALVTKQTAATLVTRLVAAGYLERVADPDDGRARLLRLTDRARDLAVAADGAVGAALDEWTAQIGAGRMRELRRTLARLRPLTDPFGSAAGAGSVASAGDSDQGSPAATSVP</sequence>
<dbReference type="InterPro" id="IPR036390">
    <property type="entry name" value="WH_DNA-bd_sf"/>
</dbReference>
<keyword evidence="4" id="KW-1185">Reference proteome</keyword>
<comment type="caution">
    <text evidence="3">The sequence shown here is derived from an EMBL/GenBank/DDBJ whole genome shotgun (WGS) entry which is preliminary data.</text>
</comment>
<dbReference type="PANTHER" id="PTHR33164">
    <property type="entry name" value="TRANSCRIPTIONAL REGULATOR, MARR FAMILY"/>
    <property type="match status" value="1"/>
</dbReference>
<dbReference type="Pfam" id="PF12802">
    <property type="entry name" value="MarR_2"/>
    <property type="match status" value="1"/>
</dbReference>
<dbReference type="Gene3D" id="1.10.10.10">
    <property type="entry name" value="Winged helix-like DNA-binding domain superfamily/Winged helix DNA-binding domain"/>
    <property type="match status" value="1"/>
</dbReference>
<dbReference type="InterPro" id="IPR039422">
    <property type="entry name" value="MarR/SlyA-like"/>
</dbReference>
<dbReference type="InterPro" id="IPR000835">
    <property type="entry name" value="HTH_MarR-typ"/>
</dbReference>
<dbReference type="SMART" id="SM00347">
    <property type="entry name" value="HTH_MARR"/>
    <property type="match status" value="1"/>
</dbReference>
<dbReference type="PROSITE" id="PS50995">
    <property type="entry name" value="HTH_MARR_2"/>
    <property type="match status" value="1"/>
</dbReference>
<dbReference type="SUPFAM" id="SSF46785">
    <property type="entry name" value="Winged helix' DNA-binding domain"/>
    <property type="match status" value="1"/>
</dbReference>
<reference evidence="4" key="1">
    <citation type="journal article" date="2019" name="Int. J. Syst. Evol. Microbiol.">
        <title>The Global Catalogue of Microorganisms (GCM) 10K type strain sequencing project: providing services to taxonomists for standard genome sequencing and annotation.</title>
        <authorList>
            <consortium name="The Broad Institute Genomics Platform"/>
            <consortium name="The Broad Institute Genome Sequencing Center for Infectious Disease"/>
            <person name="Wu L."/>
            <person name="Ma J."/>
        </authorList>
    </citation>
    <scope>NUCLEOTIDE SEQUENCE [LARGE SCALE GENOMIC DNA]</scope>
    <source>
        <strain evidence="4">JCM 18077</strain>
    </source>
</reference>
<evidence type="ECO:0000259" key="2">
    <source>
        <dbReference type="PROSITE" id="PS50995"/>
    </source>
</evidence>
<evidence type="ECO:0000313" key="4">
    <source>
        <dbReference type="Proteomes" id="UP001500822"/>
    </source>
</evidence>
<name>A0ABP8ZAD3_9ACTN</name>
<gene>
    <name evidence="3" type="ORF">GCM10023217_21710</name>
</gene>
<feature type="domain" description="HTH marR-type" evidence="2">
    <location>
        <begin position="18"/>
        <end position="152"/>
    </location>
</feature>
<evidence type="ECO:0000313" key="3">
    <source>
        <dbReference type="EMBL" id="GAA4750788.1"/>
    </source>
</evidence>
<evidence type="ECO:0000256" key="1">
    <source>
        <dbReference type="SAM" id="MobiDB-lite"/>
    </source>
</evidence>
<dbReference type="PANTHER" id="PTHR33164:SF57">
    <property type="entry name" value="MARR-FAMILY TRANSCRIPTIONAL REGULATOR"/>
    <property type="match status" value="1"/>
</dbReference>
<dbReference type="InterPro" id="IPR036388">
    <property type="entry name" value="WH-like_DNA-bd_sf"/>
</dbReference>
<feature type="region of interest" description="Disordered" evidence="1">
    <location>
        <begin position="158"/>
        <end position="183"/>
    </location>
</feature>